<organism evidence="2">
    <name type="scientific">Mycobacterium xenopi 4042</name>
    <dbReference type="NCBI Taxonomy" id="1299334"/>
    <lineage>
        <taxon>Bacteria</taxon>
        <taxon>Bacillati</taxon>
        <taxon>Actinomycetota</taxon>
        <taxon>Actinomycetes</taxon>
        <taxon>Mycobacteriales</taxon>
        <taxon>Mycobacteriaceae</taxon>
        <taxon>Mycobacterium</taxon>
    </lineage>
</organism>
<name>X8DL05_MYCXE</name>
<protein>
    <submittedName>
        <fullName evidence="2">Uncharacterized protein</fullName>
    </submittedName>
</protein>
<evidence type="ECO:0000256" key="1">
    <source>
        <dbReference type="SAM" id="MobiDB-lite"/>
    </source>
</evidence>
<comment type="caution">
    <text evidence="2">The sequence shown here is derived from an EMBL/GenBank/DDBJ whole genome shotgun (WGS) entry which is preliminary data.</text>
</comment>
<evidence type="ECO:0000313" key="2">
    <source>
        <dbReference type="EMBL" id="EUA68388.1"/>
    </source>
</evidence>
<reference evidence="2" key="1">
    <citation type="submission" date="2014-01" db="EMBL/GenBank/DDBJ databases">
        <authorList>
            <person name="Brown-Elliot B."/>
            <person name="Wallace R."/>
            <person name="Lenaerts A."/>
            <person name="Ordway D."/>
            <person name="DeGroote M.A."/>
            <person name="Parker T."/>
            <person name="Sizemore C."/>
            <person name="Tallon L.J."/>
            <person name="Sadzewicz L.K."/>
            <person name="Sengamalay N."/>
            <person name="Fraser C.M."/>
            <person name="Hine E."/>
            <person name="Shefchek K.A."/>
            <person name="Das S.P."/>
            <person name="Tettelin H."/>
        </authorList>
    </citation>
    <scope>NUCLEOTIDE SEQUENCE [LARGE SCALE GENOMIC DNA]</scope>
    <source>
        <strain evidence="2">4042</strain>
    </source>
</reference>
<proteinExistence type="predicted"/>
<dbReference type="AlphaFoldDB" id="X8DL05"/>
<gene>
    <name evidence="2" type="ORF">I553_10514</name>
</gene>
<feature type="region of interest" description="Disordered" evidence="1">
    <location>
        <begin position="23"/>
        <end position="50"/>
    </location>
</feature>
<dbReference type="EMBL" id="JAOB01000016">
    <property type="protein sequence ID" value="EUA68388.1"/>
    <property type="molecule type" value="Genomic_DNA"/>
</dbReference>
<sequence>MYATTQFWSLDGQSATEWTLNWPQPDRKRAAPQTRLTRADVVGDNGSMTRPVSDLVRGRAALNMTGV</sequence>
<accession>X8DL05</accession>